<comment type="function">
    <text evidence="8">Excises uracil residues from the DNA which can arise as a result of misincorporation of dUMP residues by DNA polymerase or due to deamination of cytosine.</text>
</comment>
<dbReference type="FunFam" id="3.40.470.10:FF:000001">
    <property type="entry name" value="Uracil-DNA glycosylase"/>
    <property type="match status" value="1"/>
</dbReference>
<comment type="similarity">
    <text evidence="2 8">Belongs to the uracil-DNA glycosylase (UDG) superfamily. UNG family.</text>
</comment>
<dbReference type="PANTHER" id="PTHR11264:SF7">
    <property type="entry name" value="URACIL-DNA GLYCOSYLASE"/>
    <property type="match status" value="1"/>
</dbReference>
<evidence type="ECO:0000313" key="10">
    <source>
        <dbReference type="EMBL" id="EFC45129.1"/>
    </source>
</evidence>
<dbReference type="NCBIfam" id="NF003589">
    <property type="entry name" value="PRK05254.1-2"/>
    <property type="match status" value="1"/>
</dbReference>
<dbReference type="InterPro" id="IPR018085">
    <property type="entry name" value="Ura-DNA_Glyclase_AS"/>
</dbReference>
<sequence length="229" mass="25807">LSSYLQDESWKELLDKEFQKSYFKKLNQSVAKEYEEKPKTVYPKKDEIFSALNVCPFDNVKVVIIGQDPYPQWYAHGMSFSVKKGVTVPKSLQNIYQELGSDSDLDKPFTEPDHGYLMGWAEQGVLLLNAVLTVEKGASNAHKGIGWETFTDAVIEQLAKKKNLAFLLWGKDAQQKGAKVDKKNNLVITTSHPSPFSADKGFLGSKCFSKCNQYLVQCGIEPIDWSNLN</sequence>
<evidence type="ECO:0000259" key="9">
    <source>
        <dbReference type="SMART" id="SM00986"/>
    </source>
</evidence>
<dbReference type="Gene3D" id="3.40.470.10">
    <property type="entry name" value="Uracil-DNA glycosylase-like domain"/>
    <property type="match status" value="1"/>
</dbReference>
<gene>
    <name evidence="10" type="ORF">NAEGRDRAFT_33170</name>
</gene>
<dbReference type="InterPro" id="IPR005122">
    <property type="entry name" value="Uracil-DNA_glycosylase-like"/>
</dbReference>
<dbReference type="NCBIfam" id="NF003588">
    <property type="entry name" value="PRK05254.1-1"/>
    <property type="match status" value="1"/>
</dbReference>
<comment type="catalytic activity">
    <reaction evidence="1 8">
        <text>Hydrolyzes single-stranded DNA or mismatched double-stranded DNA and polynucleotides, releasing free uracil.</text>
        <dbReference type="EC" id="3.2.2.27"/>
    </reaction>
</comment>
<dbReference type="Proteomes" id="UP000006671">
    <property type="component" value="Unassembled WGS sequence"/>
</dbReference>
<dbReference type="InterPro" id="IPR002043">
    <property type="entry name" value="UDG_fam1"/>
</dbReference>
<dbReference type="eggNOG" id="KOG2994">
    <property type="taxonomic scope" value="Eukaryota"/>
</dbReference>
<dbReference type="GO" id="GO:0004844">
    <property type="term" value="F:uracil DNA N-glycosylase activity"/>
    <property type="evidence" value="ECO:0007669"/>
    <property type="project" value="UniProtKB-UniRule"/>
</dbReference>
<dbReference type="GeneID" id="8857078"/>
<feature type="non-terminal residue" evidence="10">
    <location>
        <position position="1"/>
    </location>
</feature>
<name>D2VDE4_NAEGR</name>
<dbReference type="RefSeq" id="XP_002677873.1">
    <property type="nucleotide sequence ID" value="XM_002677827.1"/>
</dbReference>
<accession>D2VDE4</accession>
<dbReference type="NCBIfam" id="NF003592">
    <property type="entry name" value="PRK05254.1-5"/>
    <property type="match status" value="1"/>
</dbReference>
<dbReference type="CDD" id="cd10027">
    <property type="entry name" value="UDG-F1-like"/>
    <property type="match status" value="1"/>
</dbReference>
<protein>
    <recommendedName>
        <fullName evidence="3 8">Uracil-DNA glycosylase</fullName>
        <ecNumber evidence="3 8">3.2.2.27</ecNumber>
    </recommendedName>
</protein>
<dbReference type="KEGG" id="ngr:NAEGRDRAFT_33170"/>
<dbReference type="SMART" id="SM00986">
    <property type="entry name" value="UDG"/>
    <property type="match status" value="1"/>
</dbReference>
<dbReference type="HAMAP" id="MF_00148">
    <property type="entry name" value="UDG"/>
    <property type="match status" value="1"/>
</dbReference>
<dbReference type="PROSITE" id="PS00130">
    <property type="entry name" value="U_DNA_GLYCOSYLASE"/>
    <property type="match status" value="1"/>
</dbReference>
<proteinExistence type="inferred from homology"/>
<evidence type="ECO:0000256" key="7">
    <source>
        <dbReference type="PROSITE-ProRule" id="PRU10072"/>
    </source>
</evidence>
<evidence type="ECO:0000256" key="8">
    <source>
        <dbReference type="RuleBase" id="RU003780"/>
    </source>
</evidence>
<evidence type="ECO:0000256" key="4">
    <source>
        <dbReference type="ARBA" id="ARBA00022763"/>
    </source>
</evidence>
<dbReference type="GO" id="GO:0005634">
    <property type="term" value="C:nucleus"/>
    <property type="evidence" value="ECO:0007669"/>
    <property type="project" value="TreeGrafter"/>
</dbReference>
<dbReference type="VEuPathDB" id="AmoebaDB:NAEGRDRAFT_33170"/>
<evidence type="ECO:0000256" key="2">
    <source>
        <dbReference type="ARBA" id="ARBA00008184"/>
    </source>
</evidence>
<evidence type="ECO:0000256" key="6">
    <source>
        <dbReference type="ARBA" id="ARBA00023204"/>
    </source>
</evidence>
<reference evidence="10 11" key="1">
    <citation type="journal article" date="2010" name="Cell">
        <title>The genome of Naegleria gruberi illuminates early eukaryotic versatility.</title>
        <authorList>
            <person name="Fritz-Laylin L.K."/>
            <person name="Prochnik S.E."/>
            <person name="Ginger M.L."/>
            <person name="Dacks J.B."/>
            <person name="Carpenter M.L."/>
            <person name="Field M.C."/>
            <person name="Kuo A."/>
            <person name="Paredez A."/>
            <person name="Chapman J."/>
            <person name="Pham J."/>
            <person name="Shu S."/>
            <person name="Neupane R."/>
            <person name="Cipriano M."/>
            <person name="Mancuso J."/>
            <person name="Tu H."/>
            <person name="Salamov A."/>
            <person name="Lindquist E."/>
            <person name="Shapiro H."/>
            <person name="Lucas S."/>
            <person name="Grigoriev I.V."/>
            <person name="Cande W.Z."/>
            <person name="Fulton C."/>
            <person name="Rokhsar D.S."/>
            <person name="Dawson S.C."/>
        </authorList>
    </citation>
    <scope>NUCLEOTIDE SEQUENCE [LARGE SCALE GENOMIC DNA]</scope>
    <source>
        <strain evidence="10 11">NEG-M</strain>
    </source>
</reference>
<dbReference type="OMA" id="PDNGYLM"/>
<evidence type="ECO:0000256" key="5">
    <source>
        <dbReference type="ARBA" id="ARBA00022801"/>
    </source>
</evidence>
<dbReference type="FunCoup" id="D2VDE4">
    <property type="interactions" value="323"/>
</dbReference>
<dbReference type="AlphaFoldDB" id="D2VDE4"/>
<keyword evidence="11" id="KW-1185">Reference proteome</keyword>
<dbReference type="GO" id="GO:0005739">
    <property type="term" value="C:mitochondrion"/>
    <property type="evidence" value="ECO:0007669"/>
    <property type="project" value="TreeGrafter"/>
</dbReference>
<dbReference type="EC" id="3.2.2.27" evidence="3 8"/>
<organism evidence="11">
    <name type="scientific">Naegleria gruberi</name>
    <name type="common">Amoeba</name>
    <dbReference type="NCBI Taxonomy" id="5762"/>
    <lineage>
        <taxon>Eukaryota</taxon>
        <taxon>Discoba</taxon>
        <taxon>Heterolobosea</taxon>
        <taxon>Tetramitia</taxon>
        <taxon>Eutetramitia</taxon>
        <taxon>Vahlkampfiidae</taxon>
        <taxon>Naegleria</taxon>
    </lineage>
</organism>
<dbReference type="InterPro" id="IPR036895">
    <property type="entry name" value="Uracil-DNA_glycosylase-like_sf"/>
</dbReference>
<dbReference type="GO" id="GO:0097510">
    <property type="term" value="P:base-excision repair, AP site formation via deaminated base removal"/>
    <property type="evidence" value="ECO:0007669"/>
    <property type="project" value="TreeGrafter"/>
</dbReference>
<feature type="active site" description="Proton acceptor" evidence="7">
    <location>
        <position position="68"/>
    </location>
</feature>
<keyword evidence="5 8" id="KW-0378">Hydrolase</keyword>
<dbReference type="STRING" id="5762.D2VDE4"/>
<feature type="domain" description="Uracil-DNA glycosylase-like" evidence="9">
    <location>
        <begin position="53"/>
        <end position="215"/>
    </location>
</feature>
<dbReference type="Pfam" id="PF03167">
    <property type="entry name" value="UDG"/>
    <property type="match status" value="1"/>
</dbReference>
<dbReference type="OrthoDB" id="10031947at2759"/>
<dbReference type="SUPFAM" id="SSF52141">
    <property type="entry name" value="Uracil-DNA glycosylase-like"/>
    <property type="match status" value="1"/>
</dbReference>
<evidence type="ECO:0000256" key="3">
    <source>
        <dbReference type="ARBA" id="ARBA00012030"/>
    </source>
</evidence>
<dbReference type="InParanoid" id="D2VDE4"/>
<evidence type="ECO:0000313" key="11">
    <source>
        <dbReference type="Proteomes" id="UP000006671"/>
    </source>
</evidence>
<dbReference type="SMART" id="SM00987">
    <property type="entry name" value="UreE_C"/>
    <property type="match status" value="1"/>
</dbReference>
<keyword evidence="4 8" id="KW-0227">DNA damage</keyword>
<dbReference type="PANTHER" id="PTHR11264">
    <property type="entry name" value="URACIL-DNA GLYCOSYLASE"/>
    <property type="match status" value="1"/>
</dbReference>
<keyword evidence="6 8" id="KW-0234">DNA repair</keyword>
<dbReference type="NCBIfam" id="TIGR00628">
    <property type="entry name" value="ung"/>
    <property type="match status" value="1"/>
</dbReference>
<dbReference type="EMBL" id="GG738864">
    <property type="protein sequence ID" value="EFC45129.1"/>
    <property type="molecule type" value="Genomic_DNA"/>
</dbReference>
<evidence type="ECO:0000256" key="1">
    <source>
        <dbReference type="ARBA" id="ARBA00001400"/>
    </source>
</evidence>